<protein>
    <submittedName>
        <fullName evidence="1">Uncharacterized protein</fullName>
    </submittedName>
</protein>
<evidence type="ECO:0000313" key="1">
    <source>
        <dbReference type="EMBL" id="QDV48956.1"/>
    </source>
</evidence>
<evidence type="ECO:0000313" key="2">
    <source>
        <dbReference type="Proteomes" id="UP000318313"/>
    </source>
</evidence>
<dbReference type="Proteomes" id="UP000318313">
    <property type="component" value="Chromosome"/>
</dbReference>
<dbReference type="EMBL" id="CP037452">
    <property type="protein sequence ID" value="QDV48956.1"/>
    <property type="molecule type" value="Genomic_DNA"/>
</dbReference>
<gene>
    <name evidence="1" type="ORF">Enr17x_09710</name>
</gene>
<accession>A0A518I787</accession>
<dbReference type="OrthoDB" id="287952at2"/>
<proteinExistence type="predicted"/>
<sequence>MTVQKYKYQNQFGKISATPSRIACICLFLITVAGCSKTEIDQAASKPSAAVETAVTDLNESGAEIVLDSDGEVVAVKLPEKTTPEVIATLTSLSKLKRVDATETDLKQPAFAALKSQNPKVEIELPH</sequence>
<dbReference type="RefSeq" id="WP_145306335.1">
    <property type="nucleotide sequence ID" value="NZ_CP037452.1"/>
</dbReference>
<dbReference type="KEGG" id="gfm:Enr17x_09710"/>
<dbReference type="AlphaFoldDB" id="A0A518I787"/>
<organism evidence="1 2">
    <name type="scientific">Gimesia fumaroli</name>
    <dbReference type="NCBI Taxonomy" id="2527976"/>
    <lineage>
        <taxon>Bacteria</taxon>
        <taxon>Pseudomonadati</taxon>
        <taxon>Planctomycetota</taxon>
        <taxon>Planctomycetia</taxon>
        <taxon>Planctomycetales</taxon>
        <taxon>Planctomycetaceae</taxon>
        <taxon>Gimesia</taxon>
    </lineage>
</organism>
<name>A0A518I787_9PLAN</name>
<reference evidence="1 2" key="1">
    <citation type="submission" date="2019-03" db="EMBL/GenBank/DDBJ databases">
        <title>Deep-cultivation of Planctomycetes and their phenomic and genomic characterization uncovers novel biology.</title>
        <authorList>
            <person name="Wiegand S."/>
            <person name="Jogler M."/>
            <person name="Boedeker C."/>
            <person name="Pinto D."/>
            <person name="Vollmers J."/>
            <person name="Rivas-Marin E."/>
            <person name="Kohn T."/>
            <person name="Peeters S.H."/>
            <person name="Heuer A."/>
            <person name="Rast P."/>
            <person name="Oberbeckmann S."/>
            <person name="Bunk B."/>
            <person name="Jeske O."/>
            <person name="Meyerdierks A."/>
            <person name="Storesund J.E."/>
            <person name="Kallscheuer N."/>
            <person name="Luecker S."/>
            <person name="Lage O.M."/>
            <person name="Pohl T."/>
            <person name="Merkel B.J."/>
            <person name="Hornburger P."/>
            <person name="Mueller R.-W."/>
            <person name="Bruemmer F."/>
            <person name="Labrenz M."/>
            <person name="Spormann A.M."/>
            <person name="Op den Camp H."/>
            <person name="Overmann J."/>
            <person name="Amann R."/>
            <person name="Jetten M.S.M."/>
            <person name="Mascher T."/>
            <person name="Medema M.H."/>
            <person name="Devos D.P."/>
            <person name="Kaster A.-K."/>
            <person name="Ovreas L."/>
            <person name="Rohde M."/>
            <person name="Galperin M.Y."/>
            <person name="Jogler C."/>
        </authorList>
    </citation>
    <scope>NUCLEOTIDE SEQUENCE [LARGE SCALE GENOMIC DNA]</scope>
    <source>
        <strain evidence="1 2">Enr17</strain>
    </source>
</reference>
<keyword evidence="2" id="KW-1185">Reference proteome</keyword>
<dbReference type="PROSITE" id="PS51257">
    <property type="entry name" value="PROKAR_LIPOPROTEIN"/>
    <property type="match status" value="1"/>
</dbReference>